<evidence type="ECO:0000259" key="5">
    <source>
        <dbReference type="SMART" id="SM00382"/>
    </source>
</evidence>
<evidence type="ECO:0000256" key="3">
    <source>
        <dbReference type="ARBA" id="ARBA00022840"/>
    </source>
</evidence>
<dbReference type="Gene3D" id="3.40.50.12240">
    <property type="match status" value="1"/>
</dbReference>
<proteinExistence type="predicted"/>
<keyword evidence="1" id="KW-0813">Transport</keyword>
<evidence type="ECO:0000313" key="7">
    <source>
        <dbReference type="Proteomes" id="UP000553766"/>
    </source>
</evidence>
<accession>A0A840X3H8</accession>
<sequence>MTAAQLGRLASDISHISWRKRVGRIIEVGTDNLRVAGLGAFARIGQPVQFGQAEAPGGEVIALTPRYALIMPYRSTADRQLGEEVMLAERDALFPDASWLGRVVDAFGAPLDGKPLPRGGIAAPLLQAAPNPLLRASLGSRLRTGLNVFDTALPLVRGQRIGVFAGSGVGKTQLLAQLGSGLQADVVVLALIGERGRELRATLRSLPAEMCEKTVCVVATSDRSALEKRRALWAAMAIAERFRDEGKHVLMLADSITRFAEGHRDVALSAGEPTALAGWPPSTAHLLASVTERAGPGIGPGAITAVFTVLVPGSDMEDPIADMARGLLDGHVVLSREIAERGRFPAIDLLKSVSRALPEAATEHELELIRELRKSLADHARIAPMADAGLHLPGADVAADRALALFAQLDGFIGGTNPGDADSAFAKLSSLLSGSPAGSAPS</sequence>
<dbReference type="GO" id="GO:0046933">
    <property type="term" value="F:proton-transporting ATP synthase activity, rotational mechanism"/>
    <property type="evidence" value="ECO:0007669"/>
    <property type="project" value="TreeGrafter"/>
</dbReference>
<dbReference type="SMART" id="SM00382">
    <property type="entry name" value="AAA"/>
    <property type="match status" value="1"/>
</dbReference>
<dbReference type="Pfam" id="PF00006">
    <property type="entry name" value="ATP-synt_ab"/>
    <property type="match status" value="1"/>
</dbReference>
<dbReference type="GO" id="GO:0005524">
    <property type="term" value="F:ATP binding"/>
    <property type="evidence" value="ECO:0007669"/>
    <property type="project" value="UniProtKB-KW"/>
</dbReference>
<evidence type="ECO:0000256" key="1">
    <source>
        <dbReference type="ARBA" id="ARBA00022448"/>
    </source>
</evidence>
<feature type="domain" description="AAA+ ATPase" evidence="5">
    <location>
        <begin position="157"/>
        <end position="339"/>
    </location>
</feature>
<dbReference type="AlphaFoldDB" id="A0A840X3H8"/>
<dbReference type="SUPFAM" id="SSF52540">
    <property type="entry name" value="P-loop containing nucleoside triphosphate hydrolases"/>
    <property type="match status" value="1"/>
</dbReference>
<dbReference type="InterPro" id="IPR050053">
    <property type="entry name" value="ATPase_alpha/beta_chains"/>
</dbReference>
<name>A0A840X3H8_9RHOB</name>
<dbReference type="PANTHER" id="PTHR15184:SF9">
    <property type="entry name" value="SPI-1 TYPE 3 SECRETION SYSTEM ATPASE"/>
    <property type="match status" value="1"/>
</dbReference>
<keyword evidence="3" id="KW-0067">ATP-binding</keyword>
<dbReference type="InterPro" id="IPR000194">
    <property type="entry name" value="ATPase_F1/V1/A1_a/bsu_nucl-bd"/>
</dbReference>
<dbReference type="InterPro" id="IPR003593">
    <property type="entry name" value="AAA+_ATPase"/>
</dbReference>
<reference evidence="6 7" key="1">
    <citation type="submission" date="2020-08" db="EMBL/GenBank/DDBJ databases">
        <title>Genomic Encyclopedia of Type Strains, Phase IV (KMG-IV): sequencing the most valuable type-strain genomes for metagenomic binning, comparative biology and taxonomic classification.</title>
        <authorList>
            <person name="Goeker M."/>
        </authorList>
    </citation>
    <scope>NUCLEOTIDE SEQUENCE [LARGE SCALE GENOMIC DNA]</scope>
    <source>
        <strain evidence="6 7">DSM 103377</strain>
    </source>
</reference>
<dbReference type="RefSeq" id="WP_184009597.1">
    <property type="nucleotide sequence ID" value="NZ_JACIJS010000003.1"/>
</dbReference>
<evidence type="ECO:0000256" key="2">
    <source>
        <dbReference type="ARBA" id="ARBA00022741"/>
    </source>
</evidence>
<protein>
    <submittedName>
        <fullName evidence="6">Flagellum-specific ATP synthase</fullName>
    </submittedName>
</protein>
<evidence type="ECO:0000256" key="4">
    <source>
        <dbReference type="ARBA" id="ARBA00022967"/>
    </source>
</evidence>
<dbReference type="Proteomes" id="UP000553766">
    <property type="component" value="Unassembled WGS sequence"/>
</dbReference>
<dbReference type="PANTHER" id="PTHR15184">
    <property type="entry name" value="ATP SYNTHASE"/>
    <property type="match status" value="1"/>
</dbReference>
<gene>
    <name evidence="6" type="ORF">FHS89_001237</name>
</gene>
<keyword evidence="7" id="KW-1185">Reference proteome</keyword>
<dbReference type="InterPro" id="IPR027417">
    <property type="entry name" value="P-loop_NTPase"/>
</dbReference>
<keyword evidence="2" id="KW-0547">Nucleotide-binding</keyword>
<dbReference type="EMBL" id="JACIJS010000003">
    <property type="protein sequence ID" value="MBB5515227.1"/>
    <property type="molecule type" value="Genomic_DNA"/>
</dbReference>
<organism evidence="6 7">
    <name type="scientific">Rubricella aquisinus</name>
    <dbReference type="NCBI Taxonomy" id="2028108"/>
    <lineage>
        <taxon>Bacteria</taxon>
        <taxon>Pseudomonadati</taxon>
        <taxon>Pseudomonadota</taxon>
        <taxon>Alphaproteobacteria</taxon>
        <taxon>Rhodobacterales</taxon>
        <taxon>Paracoccaceae</taxon>
        <taxon>Rubricella</taxon>
    </lineage>
</organism>
<comment type="caution">
    <text evidence="6">The sequence shown here is derived from an EMBL/GenBank/DDBJ whole genome shotgun (WGS) entry which is preliminary data.</text>
</comment>
<keyword evidence="4" id="KW-1278">Translocase</keyword>
<evidence type="ECO:0000313" key="6">
    <source>
        <dbReference type="EMBL" id="MBB5515227.1"/>
    </source>
</evidence>